<dbReference type="AlphaFoldDB" id="W9GET1"/>
<gene>
    <name evidence="1" type="ORF">N864_19005</name>
</gene>
<keyword evidence="2" id="KW-1185">Reference proteome</keyword>
<comment type="caution">
    <text evidence="1">The sequence shown here is derived from an EMBL/GenBank/DDBJ whole genome shotgun (WGS) entry which is preliminary data.</text>
</comment>
<organism evidence="1 2">
    <name type="scientific">Intrasporangium chromatireducens Q5-1</name>
    <dbReference type="NCBI Taxonomy" id="584657"/>
    <lineage>
        <taxon>Bacteria</taxon>
        <taxon>Bacillati</taxon>
        <taxon>Actinomycetota</taxon>
        <taxon>Actinomycetes</taxon>
        <taxon>Micrococcales</taxon>
        <taxon>Intrasporangiaceae</taxon>
        <taxon>Intrasporangium</taxon>
    </lineage>
</organism>
<accession>W9GET1</accession>
<sequence length="75" mass="8263">MVEILAALRDHERGCYADTAAPTAGMEFIRALYDARRVLEDLVSRTGCTPFEHRADRPWAALGSSAASPARTPRF</sequence>
<evidence type="ECO:0000313" key="2">
    <source>
        <dbReference type="Proteomes" id="UP000019494"/>
    </source>
</evidence>
<name>W9GET1_9MICO</name>
<protein>
    <submittedName>
        <fullName evidence="1">Uncharacterized protein</fullName>
    </submittedName>
</protein>
<proteinExistence type="predicted"/>
<dbReference type="EMBL" id="AWQS01000507">
    <property type="protein sequence ID" value="EWT03732.1"/>
    <property type="molecule type" value="Genomic_DNA"/>
</dbReference>
<reference evidence="2" key="1">
    <citation type="submission" date="2013-08" db="EMBL/GenBank/DDBJ databases">
        <title>Intrasporangium oryzae NRRL B-24470.</title>
        <authorList>
            <person name="Liu H."/>
            <person name="Wang G."/>
        </authorList>
    </citation>
    <scope>NUCLEOTIDE SEQUENCE [LARGE SCALE GENOMIC DNA]</scope>
    <source>
        <strain evidence="2">Q5-1</strain>
    </source>
</reference>
<dbReference type="Proteomes" id="UP000019494">
    <property type="component" value="Unassembled WGS sequence"/>
</dbReference>
<evidence type="ECO:0000313" key="1">
    <source>
        <dbReference type="EMBL" id="EWT03732.1"/>
    </source>
</evidence>